<keyword evidence="2" id="KW-1185">Reference proteome</keyword>
<protein>
    <submittedName>
        <fullName evidence="1">Uncharacterized protein</fullName>
    </submittedName>
</protein>
<comment type="caution">
    <text evidence="1">The sequence shown here is derived from an EMBL/GenBank/DDBJ whole genome shotgun (WGS) entry which is preliminary data.</text>
</comment>
<organism evidence="1 2">
    <name type="scientific">Phlebia brevispora</name>
    <dbReference type="NCBI Taxonomy" id="194682"/>
    <lineage>
        <taxon>Eukaryota</taxon>
        <taxon>Fungi</taxon>
        <taxon>Dikarya</taxon>
        <taxon>Basidiomycota</taxon>
        <taxon>Agaricomycotina</taxon>
        <taxon>Agaricomycetes</taxon>
        <taxon>Polyporales</taxon>
        <taxon>Meruliaceae</taxon>
        <taxon>Phlebia</taxon>
    </lineage>
</organism>
<evidence type="ECO:0000313" key="1">
    <source>
        <dbReference type="EMBL" id="KAJ3543333.1"/>
    </source>
</evidence>
<dbReference type="Proteomes" id="UP001148662">
    <property type="component" value="Unassembled WGS sequence"/>
</dbReference>
<gene>
    <name evidence="1" type="ORF">NM688_g5867</name>
</gene>
<sequence length="114" mass="12421">MLLLRDGTLMFLFLSIFSILTQLPSTDVYLSSLTLPVVSIIVCRFLLRLRQVYLSDGRSEPGGTQSLTAPSILVGNLGAPLDFGTAFHQDDVEDEFVDAVLISDDPLSVGLQSF</sequence>
<reference evidence="1" key="1">
    <citation type="submission" date="2022-07" db="EMBL/GenBank/DDBJ databases">
        <title>Genome Sequence of Phlebia brevispora.</title>
        <authorList>
            <person name="Buettner E."/>
        </authorList>
    </citation>
    <scope>NUCLEOTIDE SEQUENCE</scope>
    <source>
        <strain evidence="1">MPL23</strain>
    </source>
</reference>
<evidence type="ECO:0000313" key="2">
    <source>
        <dbReference type="Proteomes" id="UP001148662"/>
    </source>
</evidence>
<dbReference type="EMBL" id="JANHOG010001130">
    <property type="protein sequence ID" value="KAJ3543333.1"/>
    <property type="molecule type" value="Genomic_DNA"/>
</dbReference>
<proteinExistence type="predicted"/>
<name>A0ACC1SNK4_9APHY</name>
<accession>A0ACC1SNK4</accession>